<comment type="function">
    <text evidence="4">Associates with the EF-Tu.GDP complex and induces the exchange of GDP to GTP. It remains bound to the aminoacyl-tRNA.EF-Tu.GTP complex up to the GTP hydrolysis stage on the ribosome.</text>
</comment>
<gene>
    <name evidence="6" type="ORF">PCOR1329_LOCUS38812</name>
</gene>
<dbReference type="PANTHER" id="PTHR11741">
    <property type="entry name" value="ELONGATION FACTOR TS"/>
    <property type="match status" value="1"/>
</dbReference>
<dbReference type="Pfam" id="PF00889">
    <property type="entry name" value="EF_TS"/>
    <property type="match status" value="1"/>
</dbReference>
<evidence type="ECO:0000313" key="6">
    <source>
        <dbReference type="EMBL" id="CAK0844818.1"/>
    </source>
</evidence>
<evidence type="ECO:0000313" key="7">
    <source>
        <dbReference type="Proteomes" id="UP001189429"/>
    </source>
</evidence>
<keyword evidence="2 4" id="KW-0251">Elongation factor</keyword>
<evidence type="ECO:0000256" key="4">
    <source>
        <dbReference type="HAMAP-Rule" id="MF_03135"/>
    </source>
</evidence>
<protein>
    <recommendedName>
        <fullName evidence="4">Elongation factor Ts, mitochondrial</fullName>
        <shortName evidence="4">EF-Ts</shortName>
        <shortName evidence="4">EF-TsMt</shortName>
    </recommendedName>
</protein>
<dbReference type="SUPFAM" id="SSF46934">
    <property type="entry name" value="UBA-like"/>
    <property type="match status" value="1"/>
</dbReference>
<organism evidence="6 7">
    <name type="scientific">Prorocentrum cordatum</name>
    <dbReference type="NCBI Taxonomy" id="2364126"/>
    <lineage>
        <taxon>Eukaryota</taxon>
        <taxon>Sar</taxon>
        <taxon>Alveolata</taxon>
        <taxon>Dinophyceae</taxon>
        <taxon>Prorocentrales</taxon>
        <taxon>Prorocentraceae</taxon>
        <taxon>Prorocentrum</taxon>
    </lineage>
</organism>
<keyword evidence="4" id="KW-0496">Mitochondrion</keyword>
<dbReference type="InterPro" id="IPR001816">
    <property type="entry name" value="Transl_elong_EFTs/EF1B"/>
</dbReference>
<feature type="domain" description="Translation elongation factor EFTs/EF1B dimerisation" evidence="5">
    <location>
        <begin position="55"/>
        <end position="252"/>
    </location>
</feature>
<proteinExistence type="inferred from homology"/>
<dbReference type="Gene3D" id="1.10.8.10">
    <property type="entry name" value="DNA helicase RuvA subunit, C-terminal domain"/>
    <property type="match status" value="1"/>
</dbReference>
<dbReference type="Proteomes" id="UP001189429">
    <property type="component" value="Unassembled WGS sequence"/>
</dbReference>
<dbReference type="PANTHER" id="PTHR11741:SF0">
    <property type="entry name" value="ELONGATION FACTOR TS, MITOCHONDRIAL"/>
    <property type="match status" value="1"/>
</dbReference>
<evidence type="ECO:0000256" key="1">
    <source>
        <dbReference type="ARBA" id="ARBA00005532"/>
    </source>
</evidence>
<evidence type="ECO:0000256" key="2">
    <source>
        <dbReference type="ARBA" id="ARBA00022768"/>
    </source>
</evidence>
<keyword evidence="3 4" id="KW-0648">Protein biosynthesis</keyword>
<dbReference type="InterPro" id="IPR036402">
    <property type="entry name" value="EF-Ts_dimer_sf"/>
</dbReference>
<dbReference type="EMBL" id="CAUYUJ010014694">
    <property type="protein sequence ID" value="CAK0844818.1"/>
    <property type="molecule type" value="Genomic_DNA"/>
</dbReference>
<sequence length="294" mass="30530">MGKCRQALQEEAGDLEKAVEWLRRRGMRSMERRAAESAEALLALALAPPSAPASGAVVELRAETDFVTRGELFQQLVAALAQTAASGGEGGGLLGAKLVGGPPQAAASATAEAALLELGSVLGEKLVLGEVWQLRAPEGGVVGGYVHPKQAPRAGGGARSGARAQVCDPERLGELASRLARHVVGAQPRFLSVAGIPAETAQKERETAKAAYLAQLDPKKAGSIDQQVLDKVLTGKMQKFYQEHVLLCQGLVAPQGAGGTAEAKAAPVAEVLEREAKALGLERIVITDFKLAVL</sequence>
<dbReference type="SUPFAM" id="SSF54713">
    <property type="entry name" value="Elongation factor Ts (EF-Ts), dimerisation domain"/>
    <property type="match status" value="1"/>
</dbReference>
<comment type="subcellular location">
    <subcellularLocation>
        <location evidence="4">Mitochondrion</location>
    </subcellularLocation>
</comment>
<name>A0ABN9TG41_9DINO</name>
<dbReference type="Gene3D" id="1.10.286.20">
    <property type="match status" value="1"/>
</dbReference>
<accession>A0ABN9TG41</accession>
<dbReference type="Gene3D" id="3.30.479.20">
    <property type="entry name" value="Elongation factor Ts, dimerisation domain"/>
    <property type="match status" value="2"/>
</dbReference>
<evidence type="ECO:0000259" key="5">
    <source>
        <dbReference type="Pfam" id="PF00889"/>
    </source>
</evidence>
<dbReference type="InterPro" id="IPR014039">
    <property type="entry name" value="Transl_elong_EFTs/EF1B_dimer"/>
</dbReference>
<comment type="caution">
    <text evidence="6">The sequence shown here is derived from an EMBL/GenBank/DDBJ whole genome shotgun (WGS) entry which is preliminary data.</text>
</comment>
<reference evidence="6" key="1">
    <citation type="submission" date="2023-10" db="EMBL/GenBank/DDBJ databases">
        <authorList>
            <person name="Chen Y."/>
            <person name="Shah S."/>
            <person name="Dougan E. K."/>
            <person name="Thang M."/>
            <person name="Chan C."/>
        </authorList>
    </citation>
    <scope>NUCLEOTIDE SEQUENCE [LARGE SCALE GENOMIC DNA]</scope>
</reference>
<keyword evidence="7" id="KW-1185">Reference proteome</keyword>
<comment type="similarity">
    <text evidence="1 4">Belongs to the EF-Ts family.</text>
</comment>
<dbReference type="HAMAP" id="MF_00050">
    <property type="entry name" value="EF_Ts"/>
    <property type="match status" value="1"/>
</dbReference>
<dbReference type="InterPro" id="IPR009060">
    <property type="entry name" value="UBA-like_sf"/>
</dbReference>
<evidence type="ECO:0000256" key="3">
    <source>
        <dbReference type="ARBA" id="ARBA00022917"/>
    </source>
</evidence>